<dbReference type="GO" id="GO:0003964">
    <property type="term" value="F:RNA-directed DNA polymerase activity"/>
    <property type="evidence" value="ECO:0007669"/>
    <property type="project" value="UniProtKB-KW"/>
</dbReference>
<dbReference type="EMBL" id="BKCJ011268704">
    <property type="protein sequence ID" value="GFD12880.1"/>
    <property type="molecule type" value="Genomic_DNA"/>
</dbReference>
<comment type="caution">
    <text evidence="1">The sequence shown here is derived from an EMBL/GenBank/DDBJ whole genome shotgun (WGS) entry which is preliminary data.</text>
</comment>
<reference evidence="1" key="1">
    <citation type="journal article" date="2019" name="Sci. Rep.">
        <title>Draft genome of Tanacetum cinerariifolium, the natural source of mosquito coil.</title>
        <authorList>
            <person name="Yamashiro T."/>
            <person name="Shiraishi A."/>
            <person name="Satake H."/>
            <person name="Nakayama K."/>
        </authorList>
    </citation>
    <scope>NUCLEOTIDE SEQUENCE</scope>
</reference>
<gene>
    <name evidence="1" type="ORF">Tci_884849</name>
</gene>
<sequence>MLQTFASNGVPSYNGSMYPVVTPSSNYPFYMQPMYAPPNMPMYPNPTGSFTDSTSSVTPFVRWIEDYPLLDGLKMPSHIGSYNGKGDPDNFLHLFEGVIRMQK</sequence>
<accession>A0A699TSW2</accession>
<keyword evidence="1" id="KW-0695">RNA-directed DNA polymerase</keyword>
<dbReference type="AlphaFoldDB" id="A0A699TSW2"/>
<organism evidence="1">
    <name type="scientific">Tanacetum cinerariifolium</name>
    <name type="common">Dalmatian daisy</name>
    <name type="synonym">Chrysanthemum cinerariifolium</name>
    <dbReference type="NCBI Taxonomy" id="118510"/>
    <lineage>
        <taxon>Eukaryota</taxon>
        <taxon>Viridiplantae</taxon>
        <taxon>Streptophyta</taxon>
        <taxon>Embryophyta</taxon>
        <taxon>Tracheophyta</taxon>
        <taxon>Spermatophyta</taxon>
        <taxon>Magnoliopsida</taxon>
        <taxon>eudicotyledons</taxon>
        <taxon>Gunneridae</taxon>
        <taxon>Pentapetalae</taxon>
        <taxon>asterids</taxon>
        <taxon>campanulids</taxon>
        <taxon>Asterales</taxon>
        <taxon>Asteraceae</taxon>
        <taxon>Asteroideae</taxon>
        <taxon>Anthemideae</taxon>
        <taxon>Anthemidinae</taxon>
        <taxon>Tanacetum</taxon>
    </lineage>
</organism>
<feature type="non-terminal residue" evidence="1">
    <location>
        <position position="103"/>
    </location>
</feature>
<keyword evidence="1" id="KW-0808">Transferase</keyword>
<keyword evidence="1" id="KW-0548">Nucleotidyltransferase</keyword>
<protein>
    <submittedName>
        <fullName evidence="1">Reverse transcriptase domain-containing protein</fullName>
    </submittedName>
</protein>
<proteinExistence type="predicted"/>
<name>A0A699TSW2_TANCI</name>
<evidence type="ECO:0000313" key="1">
    <source>
        <dbReference type="EMBL" id="GFD12880.1"/>
    </source>
</evidence>